<gene>
    <name evidence="1" type="ORF">B4102_3624</name>
    <name evidence="2" type="ORF">JGZ69_10320</name>
</gene>
<reference evidence="1 3" key="1">
    <citation type="submission" date="2016-01" db="EMBL/GenBank/DDBJ databases">
        <title>Genome Sequences of Twelve Sporeforming Bacillus Species Isolated from Foods.</title>
        <authorList>
            <person name="Berendsen E.M."/>
            <person name="Wells-Bennik M.H."/>
            <person name="Krawcyk A.O."/>
            <person name="De Jong A."/>
            <person name="Holsappel S."/>
            <person name="Eijlander R.T."/>
            <person name="Kuipers O.P."/>
        </authorList>
    </citation>
    <scope>NUCLEOTIDE SEQUENCE [LARGE SCALE GENOMIC DNA]</scope>
    <source>
        <strain evidence="1 3">B4102</strain>
    </source>
</reference>
<keyword evidence="3" id="KW-1185">Reference proteome</keyword>
<dbReference type="KEGG" id="hspo:JGZ69_10320"/>
<name>A0A150KMA0_9BACI</name>
<evidence type="ECO:0000313" key="2">
    <source>
        <dbReference type="EMBL" id="QQX27114.1"/>
    </source>
</evidence>
<accession>A0A150KMA0</accession>
<dbReference type="AlphaFoldDB" id="A0A150KMA0"/>
<dbReference type="Pfam" id="PF13040">
    <property type="entry name" value="Fur_reg_FbpB"/>
    <property type="match status" value="1"/>
</dbReference>
<organism evidence="1 3">
    <name type="scientific">Heyndrickxia sporothermodurans</name>
    <dbReference type="NCBI Taxonomy" id="46224"/>
    <lineage>
        <taxon>Bacteria</taxon>
        <taxon>Bacillati</taxon>
        <taxon>Bacillota</taxon>
        <taxon>Bacilli</taxon>
        <taxon>Bacillales</taxon>
        <taxon>Bacillaceae</taxon>
        <taxon>Heyndrickxia</taxon>
    </lineage>
</organism>
<dbReference type="GeneID" id="62497934"/>
<dbReference type="OrthoDB" id="2991278at2"/>
<dbReference type="EMBL" id="LQYN01000102">
    <property type="protein sequence ID" value="KYC94273.1"/>
    <property type="molecule type" value="Genomic_DNA"/>
</dbReference>
<evidence type="ECO:0000313" key="4">
    <source>
        <dbReference type="Proteomes" id="UP000595512"/>
    </source>
</evidence>
<evidence type="ECO:0000313" key="3">
    <source>
        <dbReference type="Proteomes" id="UP000075666"/>
    </source>
</evidence>
<dbReference type="Proteomes" id="UP000075666">
    <property type="component" value="Unassembled WGS sequence"/>
</dbReference>
<proteinExistence type="predicted"/>
<dbReference type="EMBL" id="CP066701">
    <property type="protein sequence ID" value="QQX27114.1"/>
    <property type="molecule type" value="Genomic_DNA"/>
</dbReference>
<reference evidence="2 4" key="2">
    <citation type="submission" date="2020-12" db="EMBL/GenBank/DDBJ databases">
        <title>Taxonomic evaluation of the Bacillus sporothermodurans group of bacteria based on whole genome sequences.</title>
        <authorList>
            <person name="Fiedler G."/>
            <person name="Herbstmann A.-D."/>
            <person name="Doll E."/>
            <person name="Wenning M."/>
            <person name="Brinks E."/>
            <person name="Kabisch J."/>
            <person name="Breitenwieser F."/>
            <person name="Lappann M."/>
            <person name="Boehnlein C."/>
            <person name="Franz C."/>
        </authorList>
    </citation>
    <scope>NUCLEOTIDE SEQUENCE [LARGE SCALE GENOMIC DNA]</scope>
    <source>
        <strain evidence="2 4">DSM 10599</strain>
    </source>
</reference>
<sequence length="42" mass="5100">MRKNITLKELVNKNRLDIIKDQKALEKIEIKIDKKYSIQKQM</sequence>
<protein>
    <submittedName>
        <fullName evidence="2">FbpB family small basic protein</fullName>
    </submittedName>
</protein>
<dbReference type="Proteomes" id="UP000595512">
    <property type="component" value="Chromosome"/>
</dbReference>
<dbReference type="RefSeq" id="WP_107921044.1">
    <property type="nucleotide sequence ID" value="NZ_CP066701.1"/>
</dbReference>
<evidence type="ECO:0000313" key="1">
    <source>
        <dbReference type="EMBL" id="KYC94273.1"/>
    </source>
</evidence>
<dbReference type="InterPro" id="IPR025004">
    <property type="entry name" value="SenN/SenS"/>
</dbReference>
<dbReference type="PATRIC" id="fig|46224.3.peg.304"/>